<feature type="transmembrane region" description="Helical" evidence="10">
    <location>
        <begin position="81"/>
        <end position="102"/>
    </location>
</feature>
<evidence type="ECO:0000313" key="11">
    <source>
        <dbReference type="EMBL" id="HBJ09295.1"/>
    </source>
</evidence>
<feature type="transmembrane region" description="Helical" evidence="10">
    <location>
        <begin position="231"/>
        <end position="255"/>
    </location>
</feature>
<dbReference type="EMBL" id="DNWC01000130">
    <property type="protein sequence ID" value="HBJ09295.1"/>
    <property type="molecule type" value="Genomic_DNA"/>
</dbReference>
<evidence type="ECO:0000256" key="6">
    <source>
        <dbReference type="ARBA" id="ARBA00022989"/>
    </source>
</evidence>
<keyword evidence="4" id="KW-1003">Cell membrane</keyword>
<keyword evidence="2" id="KW-0813">Transport</keyword>
<sequence length="441" mass="49717">MRFTNRQIWQMAYPILISLLMEHLIGLTDTAYLGRVGEVELGASALAGVYYLAIFMLGFGFSIGVQIIIARRNGEKRYSDIGGIFLQGAMFLMLLAGGVFVISKLYSPIFLRSIIQSDLVYEATVSYMNWRIYGFFFSFIAVLFRAFYVGITYTRILTINSVVMVLTNIILNYVLIFGKFGFPQLGIAGAAIASSTAEAVSALFYILYTWIKIDWKKYGFSFNIKFHPKMLGRILSTSIWTMLQTFLSMSTWFLFFVSVEHLGERSLAVTNIVRSVSSLLFIVVNAFSSTAGSLTSNLMGASEQNAVPRLGMRITRMCFFCCLPILLLIALFPSEVLRIYTDNTGLIENAVPSLWVMLSSYLFFVPAMIWFTIVSGTGNTRQAFMLDLAALSIYVAYVLYVAIGLKADVAVCWTSDHVYAVFMLLFSFLYLKKSDWREKRL</sequence>
<evidence type="ECO:0000313" key="12">
    <source>
        <dbReference type="Proteomes" id="UP000262954"/>
    </source>
</evidence>
<dbReference type="InterPro" id="IPR002528">
    <property type="entry name" value="MATE_fam"/>
</dbReference>
<feature type="transmembrane region" description="Helical" evidence="10">
    <location>
        <begin position="275"/>
        <end position="294"/>
    </location>
</feature>
<feature type="transmembrane region" description="Helical" evidence="10">
    <location>
        <begin position="383"/>
        <end position="403"/>
    </location>
</feature>
<evidence type="ECO:0000256" key="3">
    <source>
        <dbReference type="ARBA" id="ARBA00022449"/>
    </source>
</evidence>
<keyword evidence="5 10" id="KW-0812">Transmembrane</keyword>
<evidence type="ECO:0000256" key="9">
    <source>
        <dbReference type="ARBA" id="ARBA00031636"/>
    </source>
</evidence>
<dbReference type="CDD" id="cd13133">
    <property type="entry name" value="MATE_like_7"/>
    <property type="match status" value="1"/>
</dbReference>
<dbReference type="RefSeq" id="WP_009319057.1">
    <property type="nucleotide sequence ID" value="NZ_CABKQP010000005.1"/>
</dbReference>
<evidence type="ECO:0000256" key="10">
    <source>
        <dbReference type="SAM" id="Phobius"/>
    </source>
</evidence>
<feature type="transmembrane region" description="Helical" evidence="10">
    <location>
        <begin position="130"/>
        <end position="149"/>
    </location>
</feature>
<feature type="transmembrane region" description="Helical" evidence="10">
    <location>
        <begin position="409"/>
        <end position="431"/>
    </location>
</feature>
<dbReference type="PANTHER" id="PTHR43298">
    <property type="entry name" value="MULTIDRUG RESISTANCE PROTEIN NORM-RELATED"/>
    <property type="match status" value="1"/>
</dbReference>
<proteinExistence type="predicted"/>
<dbReference type="GO" id="GO:0042910">
    <property type="term" value="F:xenobiotic transmembrane transporter activity"/>
    <property type="evidence" value="ECO:0007669"/>
    <property type="project" value="InterPro"/>
</dbReference>
<dbReference type="GO" id="GO:0005886">
    <property type="term" value="C:plasma membrane"/>
    <property type="evidence" value="ECO:0007669"/>
    <property type="project" value="UniProtKB-SubCell"/>
</dbReference>
<feature type="transmembrane region" description="Helical" evidence="10">
    <location>
        <begin position="187"/>
        <end position="211"/>
    </location>
</feature>
<dbReference type="GO" id="GO:0015297">
    <property type="term" value="F:antiporter activity"/>
    <property type="evidence" value="ECO:0007669"/>
    <property type="project" value="UniProtKB-KW"/>
</dbReference>
<evidence type="ECO:0000256" key="1">
    <source>
        <dbReference type="ARBA" id="ARBA00004651"/>
    </source>
</evidence>
<comment type="subcellular location">
    <subcellularLocation>
        <location evidence="1">Cell membrane</location>
        <topology evidence="1">Multi-pass membrane protein</topology>
    </subcellularLocation>
</comment>
<name>A0A354M456_9BACT</name>
<feature type="transmembrane region" description="Helical" evidence="10">
    <location>
        <begin position="352"/>
        <end position="371"/>
    </location>
</feature>
<keyword evidence="3" id="KW-0050">Antiport</keyword>
<comment type="caution">
    <text evidence="11">The sequence shown here is derived from an EMBL/GenBank/DDBJ whole genome shotgun (WGS) entry which is preliminary data.</text>
</comment>
<dbReference type="PANTHER" id="PTHR43298:SF2">
    <property type="entry name" value="FMN_FAD EXPORTER YEEO-RELATED"/>
    <property type="match status" value="1"/>
</dbReference>
<accession>A0A354M456</accession>
<keyword evidence="6 10" id="KW-1133">Transmembrane helix</keyword>
<feature type="transmembrane region" description="Helical" evidence="10">
    <location>
        <begin position="156"/>
        <end position="175"/>
    </location>
</feature>
<evidence type="ECO:0000256" key="2">
    <source>
        <dbReference type="ARBA" id="ARBA00022448"/>
    </source>
</evidence>
<evidence type="ECO:0000256" key="5">
    <source>
        <dbReference type="ARBA" id="ARBA00022692"/>
    </source>
</evidence>
<feature type="transmembrane region" description="Helical" evidence="10">
    <location>
        <begin position="45"/>
        <end position="69"/>
    </location>
</feature>
<dbReference type="NCBIfam" id="TIGR00797">
    <property type="entry name" value="matE"/>
    <property type="match status" value="1"/>
</dbReference>
<keyword evidence="8 10" id="KW-0472">Membrane</keyword>
<dbReference type="Pfam" id="PF01554">
    <property type="entry name" value="MatE"/>
    <property type="match status" value="2"/>
</dbReference>
<dbReference type="PIRSF" id="PIRSF006603">
    <property type="entry name" value="DinF"/>
    <property type="match status" value="1"/>
</dbReference>
<gene>
    <name evidence="11" type="ORF">DDY73_09860</name>
</gene>
<dbReference type="InterPro" id="IPR048279">
    <property type="entry name" value="MdtK-like"/>
</dbReference>
<evidence type="ECO:0000256" key="4">
    <source>
        <dbReference type="ARBA" id="ARBA00022475"/>
    </source>
</evidence>
<feature type="transmembrane region" description="Helical" evidence="10">
    <location>
        <begin position="314"/>
        <end position="332"/>
    </location>
</feature>
<evidence type="ECO:0000256" key="8">
    <source>
        <dbReference type="ARBA" id="ARBA00023136"/>
    </source>
</evidence>
<keyword evidence="7" id="KW-0406">Ion transport</keyword>
<dbReference type="GO" id="GO:0006811">
    <property type="term" value="P:monoatomic ion transport"/>
    <property type="evidence" value="ECO:0007669"/>
    <property type="project" value="UniProtKB-KW"/>
</dbReference>
<protein>
    <recommendedName>
        <fullName evidence="9">Multidrug-efflux transporter</fullName>
    </recommendedName>
</protein>
<organism evidence="11 12">
    <name type="scientific">Coprobacter fastidiosus</name>
    <dbReference type="NCBI Taxonomy" id="1099853"/>
    <lineage>
        <taxon>Bacteria</taxon>
        <taxon>Pseudomonadati</taxon>
        <taxon>Bacteroidota</taxon>
        <taxon>Bacteroidia</taxon>
        <taxon>Bacteroidales</taxon>
        <taxon>Barnesiellaceae</taxon>
        <taxon>Coprobacter</taxon>
    </lineage>
</organism>
<dbReference type="InterPro" id="IPR050222">
    <property type="entry name" value="MATE_MdtK"/>
</dbReference>
<dbReference type="Proteomes" id="UP000262954">
    <property type="component" value="Unassembled WGS sequence"/>
</dbReference>
<feature type="transmembrane region" description="Helical" evidence="10">
    <location>
        <begin position="12"/>
        <end position="33"/>
    </location>
</feature>
<reference evidence="11 12" key="1">
    <citation type="journal article" date="2018" name="Nat. Biotechnol.">
        <title>A standardized bacterial taxonomy based on genome phylogeny substantially revises the tree of life.</title>
        <authorList>
            <person name="Parks D.H."/>
            <person name="Chuvochina M."/>
            <person name="Waite D.W."/>
            <person name="Rinke C."/>
            <person name="Skarshewski A."/>
            <person name="Chaumeil P.A."/>
            <person name="Hugenholtz P."/>
        </authorList>
    </citation>
    <scope>NUCLEOTIDE SEQUENCE [LARGE SCALE GENOMIC DNA]</scope>
    <source>
        <strain evidence="11">UBA11482</strain>
    </source>
</reference>
<dbReference type="AlphaFoldDB" id="A0A354M456"/>
<evidence type="ECO:0000256" key="7">
    <source>
        <dbReference type="ARBA" id="ARBA00023065"/>
    </source>
</evidence>